<proteinExistence type="predicted"/>
<protein>
    <submittedName>
        <fullName evidence="1">Imm7 family immunity protein</fullName>
    </submittedName>
</protein>
<accession>A0ABU8U0W6</accession>
<dbReference type="EMBL" id="JBBKAM010000002">
    <property type="protein sequence ID" value="MEJ8641330.1"/>
    <property type="molecule type" value="Genomic_DNA"/>
</dbReference>
<keyword evidence="2" id="KW-1185">Reference proteome</keyword>
<sequence length="131" mass="14924">MFEYHGWITIRESATDDDDPTRLTEIVESLRHCIDEIASPYLLDLRWMNGEPFIHIGGFSNHRTSPEIFDLFSQVGTTAPGSYGLLHLRDDEDPAHENEVRVLKLARGNVTYHTELLLSPCIPTLEDPFEG</sequence>
<dbReference type="Proteomes" id="UP001382904">
    <property type="component" value="Unassembled WGS sequence"/>
</dbReference>
<reference evidence="1 2" key="1">
    <citation type="submission" date="2024-03" db="EMBL/GenBank/DDBJ databases">
        <title>Novel Streptomyces species of biotechnological and ecological value are a feature of Machair soil.</title>
        <authorList>
            <person name="Prole J.R."/>
            <person name="Goodfellow M."/>
            <person name="Allenby N."/>
            <person name="Ward A.C."/>
        </authorList>
    </citation>
    <scope>NUCLEOTIDE SEQUENCE [LARGE SCALE GENOMIC DNA]</scope>
    <source>
        <strain evidence="1 2">MS1.HAVA.3</strain>
    </source>
</reference>
<dbReference type="InterPro" id="IPR028965">
    <property type="entry name" value="Imm7"/>
</dbReference>
<comment type="caution">
    <text evidence="1">The sequence shown here is derived from an EMBL/GenBank/DDBJ whole genome shotgun (WGS) entry which is preliminary data.</text>
</comment>
<gene>
    <name evidence="1" type="ORF">WKI68_07285</name>
</gene>
<evidence type="ECO:0000313" key="2">
    <source>
        <dbReference type="Proteomes" id="UP001382904"/>
    </source>
</evidence>
<organism evidence="1 2">
    <name type="scientific">Streptomyces caledonius</name>
    <dbReference type="NCBI Taxonomy" id="3134107"/>
    <lineage>
        <taxon>Bacteria</taxon>
        <taxon>Bacillati</taxon>
        <taxon>Actinomycetota</taxon>
        <taxon>Actinomycetes</taxon>
        <taxon>Kitasatosporales</taxon>
        <taxon>Streptomycetaceae</taxon>
        <taxon>Streptomyces</taxon>
    </lineage>
</organism>
<evidence type="ECO:0000313" key="1">
    <source>
        <dbReference type="EMBL" id="MEJ8641330.1"/>
    </source>
</evidence>
<name>A0ABU8U0W6_9ACTN</name>
<dbReference type="Pfam" id="PF15585">
    <property type="entry name" value="Imm7"/>
    <property type="match status" value="1"/>
</dbReference>